<protein>
    <recommendedName>
        <fullName evidence="4">BFN domain-containing protein</fullName>
    </recommendedName>
</protein>
<sequence length="344" mass="39354">MLGAELRIRTVAGISTDLPATSRWTSSSNCYSSIRNISLHLSSRNRHCRNPRLMVICSKSSRGSFNRKSNQSDERDDDYIEAVVLVLETMRHYKMLMRGFQEEPRWHSSAHLAPFSFHPKDRIADASSLGTGFLRRFKNPTIFLKVSCDAEYVLPIIAGEYAVEKLIDSLHEEETGDCPDQFLLVRNLLLEFGYEVKMVKITERVTSTYFARIFFQKAGENDIISVDARPSDAINVARRCKAPIFVNKQIVLTDATRIGYGMDRSSRIKSTYDVLLDSASDGPDLLSEELRMLRNMNLAVNEERYNDAVKRRVLAMLNCVVDKAYVNLINVHTVFFEEKMDTWL</sequence>
<feature type="domain" description="BFN" evidence="4">
    <location>
        <begin position="118"/>
        <end position="258"/>
    </location>
</feature>
<gene>
    <name evidence="5" type="ORF">RND71_011967</name>
</gene>
<dbReference type="PANTHER" id="PTHR15160">
    <property type="entry name" value="VON HIPPEL-LINDAU PROTEIN"/>
    <property type="match status" value="1"/>
</dbReference>
<dbReference type="GO" id="GO:0005634">
    <property type="term" value="C:nucleus"/>
    <property type="evidence" value="ECO:0007669"/>
    <property type="project" value="TreeGrafter"/>
</dbReference>
<dbReference type="GO" id="GO:0016567">
    <property type="term" value="P:protein ubiquitination"/>
    <property type="evidence" value="ECO:0007669"/>
    <property type="project" value="TreeGrafter"/>
</dbReference>
<dbReference type="Proteomes" id="UP001291623">
    <property type="component" value="Unassembled WGS sequence"/>
</dbReference>
<name>A0AAE1SDP1_9SOLA</name>
<accession>A0AAE1SDP1</accession>
<dbReference type="GO" id="GO:0030891">
    <property type="term" value="C:VCB complex"/>
    <property type="evidence" value="ECO:0007669"/>
    <property type="project" value="TreeGrafter"/>
</dbReference>
<keyword evidence="2" id="KW-0540">Nuclease</keyword>
<proteinExistence type="inferred from homology"/>
<organism evidence="5 6">
    <name type="scientific">Anisodus tanguticus</name>
    <dbReference type="NCBI Taxonomy" id="243964"/>
    <lineage>
        <taxon>Eukaryota</taxon>
        <taxon>Viridiplantae</taxon>
        <taxon>Streptophyta</taxon>
        <taxon>Embryophyta</taxon>
        <taxon>Tracheophyta</taxon>
        <taxon>Spermatophyta</taxon>
        <taxon>Magnoliopsida</taxon>
        <taxon>eudicotyledons</taxon>
        <taxon>Gunneridae</taxon>
        <taxon>Pentapetalae</taxon>
        <taxon>asterids</taxon>
        <taxon>lamiids</taxon>
        <taxon>Solanales</taxon>
        <taxon>Solanaceae</taxon>
        <taxon>Solanoideae</taxon>
        <taxon>Hyoscyameae</taxon>
        <taxon>Anisodus</taxon>
    </lineage>
</organism>
<evidence type="ECO:0000259" key="4">
    <source>
        <dbReference type="PROSITE" id="PS51658"/>
    </source>
</evidence>
<dbReference type="SUPFAM" id="SSF103256">
    <property type="entry name" value="Hypothetical protein TM0160"/>
    <property type="match status" value="1"/>
</dbReference>
<evidence type="ECO:0000256" key="3">
    <source>
        <dbReference type="ARBA" id="ARBA00025428"/>
    </source>
</evidence>
<reference evidence="5" key="1">
    <citation type="submission" date="2023-12" db="EMBL/GenBank/DDBJ databases">
        <title>Genome assembly of Anisodus tanguticus.</title>
        <authorList>
            <person name="Wang Y.-J."/>
        </authorList>
    </citation>
    <scope>NUCLEOTIDE SEQUENCE</scope>
    <source>
        <strain evidence="5">KB-2021</strain>
        <tissue evidence="5">Leaf</tissue>
    </source>
</reference>
<dbReference type="EMBL" id="JAVYJV010000006">
    <property type="protein sequence ID" value="KAK4368175.1"/>
    <property type="molecule type" value="Genomic_DNA"/>
</dbReference>
<dbReference type="Pfam" id="PF02577">
    <property type="entry name" value="BFN_dom"/>
    <property type="match status" value="1"/>
</dbReference>
<evidence type="ECO:0000313" key="6">
    <source>
        <dbReference type="Proteomes" id="UP001291623"/>
    </source>
</evidence>
<keyword evidence="2" id="KW-0378">Hydrolase</keyword>
<comment type="similarity">
    <text evidence="1">Belongs to the bifunctional nuclease family.</text>
</comment>
<dbReference type="InterPro" id="IPR036104">
    <property type="entry name" value="BFN_sf"/>
</dbReference>
<dbReference type="PROSITE" id="PS51658">
    <property type="entry name" value="BFN"/>
    <property type="match status" value="1"/>
</dbReference>
<dbReference type="Gene3D" id="3.10.690.10">
    <property type="entry name" value="Bifunctional nuclease domain"/>
    <property type="match status" value="1"/>
</dbReference>
<keyword evidence="6" id="KW-1185">Reference proteome</keyword>
<evidence type="ECO:0000256" key="1">
    <source>
        <dbReference type="ARBA" id="ARBA00009095"/>
    </source>
</evidence>
<comment type="caution">
    <text evidence="5">The sequence shown here is derived from an EMBL/GenBank/DDBJ whole genome shotgun (WGS) entry which is preliminary data.</text>
</comment>
<dbReference type="PANTHER" id="PTHR15160:SF1">
    <property type="entry name" value="VON HIPPEL-LINDAU DISEASE TUMOR SUPPRESSOR"/>
    <property type="match status" value="1"/>
</dbReference>
<evidence type="ECO:0000313" key="5">
    <source>
        <dbReference type="EMBL" id="KAK4368175.1"/>
    </source>
</evidence>
<comment type="function">
    <text evidence="3">Bifunctional nuclease with both RNase and DNase activities. Involved in basal defense response. Participates in abscisic acid-derived callose deposition following infection by a necrotrophic pathogen.</text>
</comment>
<dbReference type="GO" id="GO:0004518">
    <property type="term" value="F:nuclease activity"/>
    <property type="evidence" value="ECO:0007669"/>
    <property type="project" value="UniProtKB-UniRule"/>
</dbReference>
<dbReference type="AlphaFoldDB" id="A0AAE1SDP1"/>
<evidence type="ECO:0000256" key="2">
    <source>
        <dbReference type="ARBA" id="ARBA00022722"/>
    </source>
</evidence>
<dbReference type="InterPro" id="IPR003729">
    <property type="entry name" value="Bi_nuclease_dom"/>
</dbReference>